<dbReference type="RefSeq" id="WP_220145395.1">
    <property type="nucleotide sequence ID" value="NZ_JAHXZI010000009.1"/>
</dbReference>
<name>A0ABS7B4F4_9ACTN</name>
<organism evidence="1 2">
    <name type="scientific">Actinoplanes hulinensis</name>
    <dbReference type="NCBI Taxonomy" id="1144547"/>
    <lineage>
        <taxon>Bacteria</taxon>
        <taxon>Bacillati</taxon>
        <taxon>Actinomycetota</taxon>
        <taxon>Actinomycetes</taxon>
        <taxon>Micromonosporales</taxon>
        <taxon>Micromonosporaceae</taxon>
        <taxon>Actinoplanes</taxon>
    </lineage>
</organism>
<proteinExistence type="predicted"/>
<gene>
    <name evidence="1" type="ORF">KZ829_19065</name>
</gene>
<dbReference type="Proteomes" id="UP001519863">
    <property type="component" value="Unassembled WGS sequence"/>
</dbReference>
<dbReference type="EMBL" id="JAHXZI010000009">
    <property type="protein sequence ID" value="MBW6435845.1"/>
    <property type="molecule type" value="Genomic_DNA"/>
</dbReference>
<sequence length="58" mass="6368">MTASPEPEPIAALLLEYLSQRTDMRTATNREACWLFPARLAAESGTTWSSYAPGDHGK</sequence>
<protein>
    <submittedName>
        <fullName evidence="1">Uncharacterized protein</fullName>
    </submittedName>
</protein>
<evidence type="ECO:0000313" key="2">
    <source>
        <dbReference type="Proteomes" id="UP001519863"/>
    </source>
</evidence>
<keyword evidence="2" id="KW-1185">Reference proteome</keyword>
<accession>A0ABS7B4F4</accession>
<evidence type="ECO:0000313" key="1">
    <source>
        <dbReference type="EMBL" id="MBW6435845.1"/>
    </source>
</evidence>
<reference evidence="1 2" key="1">
    <citation type="journal article" date="2013" name="Antonie Van Leeuwenhoek">
        <title>Actinoplanes hulinensis sp. nov., a novel actinomycete isolated from soybean root (Glycine max (L.) Merr).</title>
        <authorList>
            <person name="Shen Y."/>
            <person name="Liu C."/>
            <person name="Wang X."/>
            <person name="Zhao J."/>
            <person name="Jia F."/>
            <person name="Zhang Y."/>
            <person name="Wang L."/>
            <person name="Yang D."/>
            <person name="Xiang W."/>
        </authorList>
    </citation>
    <scope>NUCLEOTIDE SEQUENCE [LARGE SCALE GENOMIC DNA]</scope>
    <source>
        <strain evidence="1 2">NEAU-M9</strain>
    </source>
</reference>
<comment type="caution">
    <text evidence="1">The sequence shown here is derived from an EMBL/GenBank/DDBJ whole genome shotgun (WGS) entry which is preliminary data.</text>
</comment>